<evidence type="ECO:0000313" key="2">
    <source>
        <dbReference type="EMBL" id="MFC0313661.1"/>
    </source>
</evidence>
<proteinExistence type="predicted"/>
<accession>A0ABV6H4J1</accession>
<organism evidence="2 3">
    <name type="scientific">Gordonia phosphorivorans</name>
    <dbReference type="NCBI Taxonomy" id="1056982"/>
    <lineage>
        <taxon>Bacteria</taxon>
        <taxon>Bacillati</taxon>
        <taxon>Actinomycetota</taxon>
        <taxon>Actinomycetes</taxon>
        <taxon>Mycobacteriales</taxon>
        <taxon>Gordoniaceae</taxon>
        <taxon>Gordonia</taxon>
    </lineage>
</organism>
<feature type="compositionally biased region" description="Low complexity" evidence="1">
    <location>
        <begin position="1"/>
        <end position="41"/>
    </location>
</feature>
<evidence type="ECO:0000313" key="3">
    <source>
        <dbReference type="Proteomes" id="UP001589783"/>
    </source>
</evidence>
<dbReference type="RefSeq" id="WP_382360250.1">
    <property type="nucleotide sequence ID" value="NZ_JBHLWV010000006.1"/>
</dbReference>
<dbReference type="EMBL" id="JBHLWV010000006">
    <property type="protein sequence ID" value="MFC0313661.1"/>
    <property type="molecule type" value="Genomic_DNA"/>
</dbReference>
<sequence>MASATACTESTSDSATATPTASASAASSSTADRPTPASSTAERAGRVQVVRGDDYDATVQVGDPYRTRSSANTPLLVFPVSIRVSSGTLPAASPHWHLAGGAGQNVEATALSGLPGSFGLLTDPATSGGDVDGLVVFMVDEGRFQADTVISGLEFNPDVFLAPDQTVTWPMSVRLDQVPVDPAG</sequence>
<keyword evidence="3" id="KW-1185">Reference proteome</keyword>
<reference evidence="2 3" key="1">
    <citation type="submission" date="2024-09" db="EMBL/GenBank/DDBJ databases">
        <authorList>
            <person name="Sun Q."/>
            <person name="Mori K."/>
        </authorList>
    </citation>
    <scope>NUCLEOTIDE SEQUENCE [LARGE SCALE GENOMIC DNA]</scope>
    <source>
        <strain evidence="2 3">CCM 7957</strain>
    </source>
</reference>
<evidence type="ECO:0000256" key="1">
    <source>
        <dbReference type="SAM" id="MobiDB-lite"/>
    </source>
</evidence>
<name>A0ABV6H4J1_9ACTN</name>
<feature type="region of interest" description="Disordered" evidence="1">
    <location>
        <begin position="1"/>
        <end position="48"/>
    </location>
</feature>
<dbReference type="Proteomes" id="UP001589783">
    <property type="component" value="Unassembled WGS sequence"/>
</dbReference>
<gene>
    <name evidence="2" type="ORF">ACFFJD_02180</name>
</gene>
<protein>
    <submittedName>
        <fullName evidence="2">Uncharacterized protein</fullName>
    </submittedName>
</protein>
<comment type="caution">
    <text evidence="2">The sequence shown here is derived from an EMBL/GenBank/DDBJ whole genome shotgun (WGS) entry which is preliminary data.</text>
</comment>